<name>I2GY39_HENB6</name>
<dbReference type="GO" id="GO:0009100">
    <property type="term" value="P:glycoprotein metabolic process"/>
    <property type="evidence" value="ECO:0007669"/>
    <property type="project" value="UniProtKB-ARBA"/>
</dbReference>
<feature type="transmembrane region" description="Helical" evidence="5">
    <location>
        <begin position="33"/>
        <end position="51"/>
    </location>
</feature>
<sequence>MVSSPHPYDKELRKQKNKQLYIPFYSIAKKYPVCLRIFIAIFWIFLIFIFLPTSNSNSHYLIDNEPNFDKYLPLSIENSEEANSVFQNIASNFLDNVSPLWRASDSTESEESIEKTKKLSDLYSDLTFSTSGYWKDKYTLDDLLTVCVGPHKGEKLNTIDDLKFYDSDPRLTLSVYFDYYTALSDKFEKVNNENNNENTNLFKDPLIPFSWYDWVDFHDFNKLISLEKTQLSCPFFYEAAFENETLTNIEKEIREPLFTYNREHYNQPHWYDIARSQWTSINRYHIDRFCKNQKPETIDFDSKEVRFDLPFHVKSCLHQVRVEVYQLQAKSFLLNEVSPPISISIIENKYDQVHRFFINPDTKKNIVESGLLQNYILKNKKNIETESYSNTEENEKIDLEFDHLEKWEKFKNSKIFIKSKVSIKESETPTDEEMFVHLKKSDFEFDAREKIKELESIGDDLNQHELNYLNSLKDTIAEPGFMLGKYFEEPEEIYNYGKKGAHHDRRFFKNLAVLNQAERDQRLNSMIRTWLKFTKNNGLVTWLAHGTLIGYQYSGVTLPWDADFDVQMPIRYLHLLAQYFNQTIVMEDPLEGNGKYLIDISHNILSRDRGNGRTKIDARFIDIESGSYIDITGLAVSSNKVSRNFEFYVKDRLENSDWDWNKIDRKMKGSGELLASLTMKEITELIENGFENNSTIDRKIVDALKDEFAYHSLKESINPYKDLLKSDNYEKQFDDHERYIIHRELGLYNCRDEHFYEFNELSPLIKTGYHGVEALIPHDVIRLINREYRSTFEYKYDSFEGFTYLPEFRNWVDSRLITKCSNGRNWYPIFKDGIKHGLNDLDIEDLKILVDNVKEYNDVELLSNFFRTMEMTAYRTKEIAIQHDKSLTKGEQLKLLNDLRLKVLPTVKNPANDPLFYKEDKERWEEIVKGITGGFNNELELNRIQRVIEVEKQKVADQLWSFTNDLYNRNNSLFSKYNGYDDPFNGIDDNGKYNDFNNFGINLFNNSDVKNMGLNRQPFVELYDLDKEEWNKETRW</sequence>
<evidence type="ECO:0000256" key="5">
    <source>
        <dbReference type="SAM" id="Phobius"/>
    </source>
</evidence>
<dbReference type="Pfam" id="PF04991">
    <property type="entry name" value="LicD"/>
    <property type="match status" value="1"/>
</dbReference>
<evidence type="ECO:0000256" key="3">
    <source>
        <dbReference type="ARBA" id="ARBA00022989"/>
    </source>
</evidence>
<dbReference type="STRING" id="1071380.I2GY39"/>
<comment type="subcellular location">
    <subcellularLocation>
        <location evidence="1">Membrane</location>
        <topology evidence="1">Single-pass membrane protein</topology>
    </subcellularLocation>
</comment>
<evidence type="ECO:0000313" key="7">
    <source>
        <dbReference type="EMBL" id="CCH59041.1"/>
    </source>
</evidence>
<dbReference type="PANTHER" id="PTHR15407">
    <property type="entry name" value="FUKUTIN-RELATED"/>
    <property type="match status" value="1"/>
</dbReference>
<reference evidence="7 8" key="1">
    <citation type="journal article" date="2011" name="Proc. Natl. Acad. Sci. U.S.A.">
        <title>Evolutionary erosion of yeast sex chromosomes by mating-type switching accidents.</title>
        <authorList>
            <person name="Gordon J.L."/>
            <person name="Armisen D."/>
            <person name="Proux-Wera E."/>
            <person name="Oheigeartaigh S.S."/>
            <person name="Byrne K.P."/>
            <person name="Wolfe K.H."/>
        </authorList>
    </citation>
    <scope>NUCLEOTIDE SEQUENCE [LARGE SCALE GENOMIC DNA]</scope>
    <source>
        <strain evidence="8">ATCC 34711 / CBS 6284 / DSM 70876 / NBRC 10599 / NRRL Y-10934 / UCD 77-7</strain>
    </source>
</reference>
<accession>I2GY39</accession>
<gene>
    <name evidence="7" type="primary">TBLA0B01980</name>
    <name evidence="7" type="ORF">TBLA_0B01980</name>
</gene>
<evidence type="ECO:0000256" key="2">
    <source>
        <dbReference type="ARBA" id="ARBA00022692"/>
    </source>
</evidence>
<dbReference type="HOGENOM" id="CLU_008074_0_0_1"/>
<keyword evidence="2 5" id="KW-0812">Transmembrane</keyword>
<dbReference type="InParanoid" id="I2GY39"/>
<keyword evidence="8" id="KW-1185">Reference proteome</keyword>
<dbReference type="KEGG" id="tbl:TBLA_0B01980"/>
<dbReference type="InterPro" id="IPR007074">
    <property type="entry name" value="LicD/FKTN/FKRP_NTP_transf"/>
</dbReference>
<dbReference type="OrthoDB" id="444255at2759"/>
<keyword evidence="4 5" id="KW-0472">Membrane</keyword>
<dbReference type="PANTHER" id="PTHR15407:SF28">
    <property type="entry name" value="RIBITOL-5-PHOSPHATE TRANSFERASE FKTN"/>
    <property type="match status" value="1"/>
</dbReference>
<feature type="domain" description="LicD/FKTN/FKRP nucleotidyltransferase" evidence="6">
    <location>
        <begin position="534"/>
        <end position="789"/>
    </location>
</feature>
<proteinExistence type="predicted"/>
<keyword evidence="3 5" id="KW-1133">Transmembrane helix</keyword>
<evidence type="ECO:0000256" key="1">
    <source>
        <dbReference type="ARBA" id="ARBA00004167"/>
    </source>
</evidence>
<dbReference type="GeneID" id="14494223"/>
<dbReference type="eggNOG" id="ENOG502QREF">
    <property type="taxonomic scope" value="Eukaryota"/>
</dbReference>
<organism evidence="7 8">
    <name type="scientific">Henningerozyma blattae (strain ATCC 34711 / CBS 6284 / DSM 70876 / NBRC 10599 / NRRL Y-10934 / UCD 77-7)</name>
    <name type="common">Yeast</name>
    <name type="synonym">Tetrapisispora blattae</name>
    <dbReference type="NCBI Taxonomy" id="1071380"/>
    <lineage>
        <taxon>Eukaryota</taxon>
        <taxon>Fungi</taxon>
        <taxon>Dikarya</taxon>
        <taxon>Ascomycota</taxon>
        <taxon>Saccharomycotina</taxon>
        <taxon>Saccharomycetes</taxon>
        <taxon>Saccharomycetales</taxon>
        <taxon>Saccharomycetaceae</taxon>
        <taxon>Henningerozyma</taxon>
    </lineage>
</organism>
<dbReference type="InterPro" id="IPR009644">
    <property type="entry name" value="FKTN/MNN4/W02B3.4-1"/>
</dbReference>
<dbReference type="GO" id="GO:0016020">
    <property type="term" value="C:membrane"/>
    <property type="evidence" value="ECO:0007669"/>
    <property type="project" value="UniProtKB-SubCell"/>
</dbReference>
<dbReference type="RefSeq" id="XP_004178560.1">
    <property type="nucleotide sequence ID" value="XM_004178512.1"/>
</dbReference>
<dbReference type="AlphaFoldDB" id="I2GY39"/>
<dbReference type="Proteomes" id="UP000002866">
    <property type="component" value="Chromosome 2"/>
</dbReference>
<evidence type="ECO:0000256" key="4">
    <source>
        <dbReference type="ARBA" id="ARBA00023136"/>
    </source>
</evidence>
<protein>
    <recommendedName>
        <fullName evidence="6">LicD/FKTN/FKRP nucleotidyltransferase domain-containing protein</fullName>
    </recommendedName>
</protein>
<evidence type="ECO:0000313" key="8">
    <source>
        <dbReference type="Proteomes" id="UP000002866"/>
    </source>
</evidence>
<evidence type="ECO:0000259" key="6">
    <source>
        <dbReference type="Pfam" id="PF04991"/>
    </source>
</evidence>
<dbReference type="EMBL" id="HE806317">
    <property type="protein sequence ID" value="CCH59041.1"/>
    <property type="molecule type" value="Genomic_DNA"/>
</dbReference>